<keyword evidence="1" id="KW-1133">Transmembrane helix</keyword>
<sequence>MSPHSATHPRAPLKRWLPLLVCAYPVLAMAGALTHRQGFSLAACGLLLTVLMAPALVTRRPLAWVVWSLTLAGMGWLWVHGMVGLLLECVPIAINVLLATLFGRSLVSGSTPLIARFIEAVEGPERLQMPGLAPYARRLTWFWTLLMATQALVLAVLLLCAEPGGLLGSLGLASPWPVPAGLAQAYVHVGGYVLITAAFVLENLFRRWHLRHLSHPRVHELALGIAARWPQLVRGEDPASP</sequence>
<keyword evidence="1" id="KW-0812">Transmembrane</keyword>
<feature type="transmembrane region" description="Helical" evidence="1">
    <location>
        <begin position="16"/>
        <end position="33"/>
    </location>
</feature>
<feature type="transmembrane region" description="Helical" evidence="1">
    <location>
        <begin position="39"/>
        <end position="57"/>
    </location>
</feature>
<keyword evidence="3" id="KW-1185">Reference proteome</keyword>
<dbReference type="AlphaFoldDB" id="A0A4R0YN21"/>
<keyword evidence="1" id="KW-0472">Membrane</keyword>
<dbReference type="EMBL" id="SJTG01000003">
    <property type="protein sequence ID" value="TCI08937.1"/>
    <property type="molecule type" value="Genomic_DNA"/>
</dbReference>
<name>A0A4R0YN21_9GAMM</name>
<comment type="caution">
    <text evidence="2">The sequence shown here is derived from an EMBL/GenBank/DDBJ whole genome shotgun (WGS) entry which is preliminary data.</text>
</comment>
<dbReference type="RefSeq" id="WP_131410846.1">
    <property type="nucleotide sequence ID" value="NZ_SJTG01000003.1"/>
</dbReference>
<evidence type="ECO:0000313" key="3">
    <source>
        <dbReference type="Proteomes" id="UP000291822"/>
    </source>
</evidence>
<proteinExistence type="predicted"/>
<dbReference type="Proteomes" id="UP000291822">
    <property type="component" value="Unassembled WGS sequence"/>
</dbReference>
<feature type="transmembrane region" description="Helical" evidence="1">
    <location>
        <begin position="139"/>
        <end position="161"/>
    </location>
</feature>
<accession>A0A4R0YN21</accession>
<protein>
    <submittedName>
        <fullName evidence="2">Xanthomonadin biosynthesis protein</fullName>
    </submittedName>
</protein>
<gene>
    <name evidence="2" type="ORF">EZM97_22090</name>
</gene>
<organism evidence="2 3">
    <name type="scientific">Dyella soli</name>
    <dbReference type="NCBI Taxonomy" id="522319"/>
    <lineage>
        <taxon>Bacteria</taxon>
        <taxon>Pseudomonadati</taxon>
        <taxon>Pseudomonadota</taxon>
        <taxon>Gammaproteobacteria</taxon>
        <taxon>Lysobacterales</taxon>
        <taxon>Rhodanobacteraceae</taxon>
        <taxon>Dyella</taxon>
    </lineage>
</organism>
<reference evidence="2 3" key="1">
    <citation type="submission" date="2019-02" db="EMBL/GenBank/DDBJ databases">
        <title>Dyella amyloliquefaciens sp. nov., isolated from forest soil.</title>
        <authorList>
            <person name="Gao Z.-H."/>
            <person name="Qiu L.-H."/>
        </authorList>
    </citation>
    <scope>NUCLEOTIDE SEQUENCE [LARGE SCALE GENOMIC DNA]</scope>
    <source>
        <strain evidence="2 3">KACC 12747</strain>
    </source>
</reference>
<evidence type="ECO:0000313" key="2">
    <source>
        <dbReference type="EMBL" id="TCI08937.1"/>
    </source>
</evidence>
<feature type="transmembrane region" description="Helical" evidence="1">
    <location>
        <begin position="181"/>
        <end position="201"/>
    </location>
</feature>
<evidence type="ECO:0000256" key="1">
    <source>
        <dbReference type="SAM" id="Phobius"/>
    </source>
</evidence>